<name>A0AAE0AUG9_9ROSI</name>
<evidence type="ECO:0000313" key="4">
    <source>
        <dbReference type="Proteomes" id="UP001281410"/>
    </source>
</evidence>
<dbReference type="PANTHER" id="PTHR33923">
    <property type="entry name" value="CALMODULIN-BINDING PROTEIN-RELATED"/>
    <property type="match status" value="1"/>
</dbReference>
<feature type="domain" description="Calmodulin-binding" evidence="2">
    <location>
        <begin position="46"/>
        <end position="156"/>
    </location>
</feature>
<dbReference type="PANTHER" id="PTHR33923:SF2">
    <property type="entry name" value="CALMODULIN-BINDING PROTEIN-RELATED"/>
    <property type="match status" value="1"/>
</dbReference>
<dbReference type="Proteomes" id="UP001281410">
    <property type="component" value="Unassembled WGS sequence"/>
</dbReference>
<dbReference type="Pfam" id="PF07839">
    <property type="entry name" value="CaM_binding"/>
    <property type="match status" value="1"/>
</dbReference>
<protein>
    <recommendedName>
        <fullName evidence="2">Calmodulin-binding domain-containing protein</fullName>
    </recommendedName>
</protein>
<keyword evidence="4" id="KW-1185">Reference proteome</keyword>
<comment type="caution">
    <text evidence="3">The sequence shown here is derived from an EMBL/GenBank/DDBJ whole genome shotgun (WGS) entry which is preliminary data.</text>
</comment>
<dbReference type="GO" id="GO:0005516">
    <property type="term" value="F:calmodulin binding"/>
    <property type="evidence" value="ECO:0007669"/>
    <property type="project" value="InterPro"/>
</dbReference>
<feature type="compositionally biased region" description="Low complexity" evidence="1">
    <location>
        <begin position="31"/>
        <end position="42"/>
    </location>
</feature>
<dbReference type="SMART" id="SM01054">
    <property type="entry name" value="CaM_binding"/>
    <property type="match status" value="1"/>
</dbReference>
<dbReference type="EMBL" id="JANJYJ010000003">
    <property type="protein sequence ID" value="KAK3223819.1"/>
    <property type="molecule type" value="Genomic_DNA"/>
</dbReference>
<dbReference type="InterPro" id="IPR044681">
    <property type="entry name" value="PICBP-like"/>
</dbReference>
<evidence type="ECO:0000259" key="2">
    <source>
        <dbReference type="SMART" id="SM01054"/>
    </source>
</evidence>
<evidence type="ECO:0000313" key="3">
    <source>
        <dbReference type="EMBL" id="KAK3223819.1"/>
    </source>
</evidence>
<dbReference type="InterPro" id="IPR012417">
    <property type="entry name" value="CaM-bd_dom_pln"/>
</dbReference>
<sequence>MIQVKIRSVWLKQIPAEVEKMELEESNQPDTTETSLMTTTTTIPEQESTSFLVKSKSKPEPPVTCSNQKWKIGSKRTIIDEEEELRKFNPKDPNYLPEVPEPDPETVDLKHQMMDERKNSEEWMVDFALRQTVNKLAPARKRKVALLVEAFETITPVPKYESYRKHSSASFAPSRPIQACN</sequence>
<reference evidence="3" key="1">
    <citation type="journal article" date="2023" name="Plant J.">
        <title>Genome sequences and population genomics provide insights into the demographic history, inbreeding, and mutation load of two 'living fossil' tree species of Dipteronia.</title>
        <authorList>
            <person name="Feng Y."/>
            <person name="Comes H.P."/>
            <person name="Chen J."/>
            <person name="Zhu S."/>
            <person name="Lu R."/>
            <person name="Zhang X."/>
            <person name="Li P."/>
            <person name="Qiu J."/>
            <person name="Olsen K.M."/>
            <person name="Qiu Y."/>
        </authorList>
    </citation>
    <scope>NUCLEOTIDE SEQUENCE</scope>
    <source>
        <strain evidence="3">NBL</strain>
    </source>
</reference>
<accession>A0AAE0AUG9</accession>
<feature type="region of interest" description="Disordered" evidence="1">
    <location>
        <begin position="21"/>
        <end position="67"/>
    </location>
</feature>
<evidence type="ECO:0000256" key="1">
    <source>
        <dbReference type="SAM" id="MobiDB-lite"/>
    </source>
</evidence>
<gene>
    <name evidence="3" type="ORF">Dsin_010844</name>
</gene>
<organism evidence="3 4">
    <name type="scientific">Dipteronia sinensis</name>
    <dbReference type="NCBI Taxonomy" id="43782"/>
    <lineage>
        <taxon>Eukaryota</taxon>
        <taxon>Viridiplantae</taxon>
        <taxon>Streptophyta</taxon>
        <taxon>Embryophyta</taxon>
        <taxon>Tracheophyta</taxon>
        <taxon>Spermatophyta</taxon>
        <taxon>Magnoliopsida</taxon>
        <taxon>eudicotyledons</taxon>
        <taxon>Gunneridae</taxon>
        <taxon>Pentapetalae</taxon>
        <taxon>rosids</taxon>
        <taxon>malvids</taxon>
        <taxon>Sapindales</taxon>
        <taxon>Sapindaceae</taxon>
        <taxon>Hippocastanoideae</taxon>
        <taxon>Acereae</taxon>
        <taxon>Dipteronia</taxon>
    </lineage>
</organism>
<dbReference type="AlphaFoldDB" id="A0AAE0AUG9"/>
<feature type="compositionally biased region" description="Polar residues" evidence="1">
    <location>
        <begin position="43"/>
        <end position="52"/>
    </location>
</feature>
<proteinExistence type="predicted"/>